<gene>
    <name evidence="3" type="ORF">O4213_13910</name>
</gene>
<feature type="domain" description="Thioesterase" evidence="2">
    <location>
        <begin position="65"/>
        <end position="138"/>
    </location>
</feature>
<dbReference type="Gene3D" id="3.10.129.10">
    <property type="entry name" value="Hotdog Thioesterase"/>
    <property type="match status" value="1"/>
</dbReference>
<sequence length="159" mass="16455">MEPSPSATPPPHQPMPDDESSEAWVSWANAQPAMGTLGLTCTSVDPEESVFALGLSAFPINPNRSVHGGQISAATDQVMAVVAARASAAGLIPVTSSLHVQFHAPAFLPITIRGRLLPSGFRIKYVEVVVTDAAGDRCATGHGTMVGASVERRLPGSTA</sequence>
<dbReference type="RefSeq" id="WP_301571824.1">
    <property type="nucleotide sequence ID" value="NZ_JAPWIE010000004.1"/>
</dbReference>
<evidence type="ECO:0000313" key="4">
    <source>
        <dbReference type="Proteomes" id="UP001067235"/>
    </source>
</evidence>
<dbReference type="EMBL" id="JAPWIE010000004">
    <property type="protein sequence ID" value="MCZ4551082.1"/>
    <property type="molecule type" value="Genomic_DNA"/>
</dbReference>
<dbReference type="InterPro" id="IPR006683">
    <property type="entry name" value="Thioestr_dom"/>
</dbReference>
<accession>A0ABT4MVP6</accession>
<dbReference type="InterPro" id="IPR029069">
    <property type="entry name" value="HotDog_dom_sf"/>
</dbReference>
<dbReference type="CDD" id="cd03443">
    <property type="entry name" value="PaaI_thioesterase"/>
    <property type="match status" value="1"/>
</dbReference>
<organism evidence="3 4">
    <name type="scientific">Gordonia rubripertincta</name>
    <name type="common">Rhodococcus corallinus</name>
    <dbReference type="NCBI Taxonomy" id="36822"/>
    <lineage>
        <taxon>Bacteria</taxon>
        <taxon>Bacillati</taxon>
        <taxon>Actinomycetota</taxon>
        <taxon>Actinomycetes</taxon>
        <taxon>Mycobacteriales</taxon>
        <taxon>Gordoniaceae</taxon>
        <taxon>Gordonia</taxon>
    </lineage>
</organism>
<evidence type="ECO:0000313" key="3">
    <source>
        <dbReference type="EMBL" id="MCZ4551082.1"/>
    </source>
</evidence>
<reference evidence="3" key="1">
    <citation type="submission" date="2022-12" db="EMBL/GenBank/DDBJ databases">
        <authorList>
            <person name="Krivoruchko A.V."/>
            <person name="Elkin A."/>
        </authorList>
    </citation>
    <scope>NUCLEOTIDE SEQUENCE</scope>
    <source>
        <strain evidence="3">IEGM 1388</strain>
    </source>
</reference>
<evidence type="ECO:0000256" key="1">
    <source>
        <dbReference type="SAM" id="MobiDB-lite"/>
    </source>
</evidence>
<keyword evidence="4" id="KW-1185">Reference proteome</keyword>
<comment type="caution">
    <text evidence="3">The sequence shown here is derived from an EMBL/GenBank/DDBJ whole genome shotgun (WGS) entry which is preliminary data.</text>
</comment>
<name>A0ABT4MVP6_GORRU</name>
<dbReference type="Pfam" id="PF03061">
    <property type="entry name" value="4HBT"/>
    <property type="match status" value="1"/>
</dbReference>
<dbReference type="SUPFAM" id="SSF54637">
    <property type="entry name" value="Thioesterase/thiol ester dehydrase-isomerase"/>
    <property type="match status" value="1"/>
</dbReference>
<feature type="region of interest" description="Disordered" evidence="1">
    <location>
        <begin position="1"/>
        <end position="22"/>
    </location>
</feature>
<evidence type="ECO:0000259" key="2">
    <source>
        <dbReference type="Pfam" id="PF03061"/>
    </source>
</evidence>
<dbReference type="Proteomes" id="UP001067235">
    <property type="component" value="Unassembled WGS sequence"/>
</dbReference>
<protein>
    <submittedName>
        <fullName evidence="3">PaaI family thioesterase</fullName>
    </submittedName>
</protein>
<feature type="compositionally biased region" description="Pro residues" evidence="1">
    <location>
        <begin position="1"/>
        <end position="14"/>
    </location>
</feature>
<proteinExistence type="predicted"/>